<keyword evidence="2" id="KW-1185">Reference proteome</keyword>
<evidence type="ECO:0000313" key="2">
    <source>
        <dbReference type="Proteomes" id="UP000032366"/>
    </source>
</evidence>
<dbReference type="EMBL" id="JXWY01000034">
    <property type="protein sequence ID" value="KIX90763.1"/>
    <property type="molecule type" value="Genomic_DNA"/>
</dbReference>
<sequence>MVHIKRIIKALIVLVLLAILIFVSLKFLPGVKDQAWNPLNEQEVVQEVDESGFAVPMEGQSYVLEENDIFRNIPKSQSRHVFDWIDKYEFAQVNQLQRMAYDDTYLVAEQNTQFILYRFGDDTMRVYTTEHDMQYDLYQLGHPMNLLPAESFQAAEDRTNE</sequence>
<protein>
    <recommendedName>
        <fullName evidence="3">DUF4930 domain-containing protein</fullName>
    </recommendedName>
</protein>
<dbReference type="Pfam" id="PF16284">
    <property type="entry name" value="DUF4930"/>
    <property type="match status" value="1"/>
</dbReference>
<proteinExistence type="predicted"/>
<comment type="caution">
    <text evidence="1">The sequence shown here is derived from an EMBL/GenBank/DDBJ whole genome shotgun (WGS) entry which is preliminary data.</text>
</comment>
<evidence type="ECO:0000313" key="1">
    <source>
        <dbReference type="EMBL" id="KIX90763.1"/>
    </source>
</evidence>
<gene>
    <name evidence="1" type="ORF">TP70_05670</name>
</gene>
<reference evidence="1 2" key="1">
    <citation type="submission" date="2015-01" db="EMBL/GenBank/DDBJ databases">
        <authorList>
            <person name="Guo J."/>
        </authorList>
    </citation>
    <scope>NUCLEOTIDE SEQUENCE [LARGE SCALE GENOMIC DNA]</scope>
    <source>
        <strain evidence="1 2">DSM 22147</strain>
    </source>
</reference>
<organism evidence="1 2">
    <name type="scientific">Staphylococcus microti</name>
    <dbReference type="NCBI Taxonomy" id="569857"/>
    <lineage>
        <taxon>Bacteria</taxon>
        <taxon>Bacillati</taxon>
        <taxon>Bacillota</taxon>
        <taxon>Bacilli</taxon>
        <taxon>Bacillales</taxon>
        <taxon>Staphylococcaceae</taxon>
        <taxon>Staphylococcus</taxon>
    </lineage>
</organism>
<name>A0ABR5C7S0_9STAP</name>
<accession>A0ABR5C7S0</accession>
<dbReference type="Proteomes" id="UP000032366">
    <property type="component" value="Unassembled WGS sequence"/>
</dbReference>
<dbReference type="InterPro" id="IPR032561">
    <property type="entry name" value="DUF4930"/>
</dbReference>
<evidence type="ECO:0008006" key="3">
    <source>
        <dbReference type="Google" id="ProtNLM"/>
    </source>
</evidence>